<dbReference type="Proteomes" id="UP000000445">
    <property type="component" value="Chromosome"/>
</dbReference>
<keyword evidence="2" id="KW-1185">Reference proteome</keyword>
<name>B9K802_THENN</name>
<reference evidence="1 2" key="1">
    <citation type="journal article" date="2009" name="Biosci. Biotechnol. Biochem.">
        <title>WeGAS: a web-based microbial genome annotation system.</title>
        <authorList>
            <person name="Lee D."/>
            <person name="Seo H."/>
            <person name="Park C."/>
            <person name="Park K."/>
        </authorList>
    </citation>
    <scope>NUCLEOTIDE SEQUENCE [LARGE SCALE GENOMIC DNA]</scope>
    <source>
        <strain evidence="2">ATCC 49049 / DSM 4359 / NBRC 107923 / NS-E</strain>
    </source>
</reference>
<dbReference type="AlphaFoldDB" id="B9K802"/>
<accession>B9K802</accession>
<organism evidence="1 2">
    <name type="scientific">Thermotoga neapolitana (strain ATCC 49049 / DSM 4359 / NBRC 107923 / NS-E)</name>
    <dbReference type="NCBI Taxonomy" id="309803"/>
    <lineage>
        <taxon>Bacteria</taxon>
        <taxon>Thermotogati</taxon>
        <taxon>Thermotogota</taxon>
        <taxon>Thermotogae</taxon>
        <taxon>Thermotogales</taxon>
        <taxon>Thermotogaceae</taxon>
        <taxon>Thermotoga</taxon>
    </lineage>
</organism>
<evidence type="ECO:0000313" key="2">
    <source>
        <dbReference type="Proteomes" id="UP000000445"/>
    </source>
</evidence>
<dbReference type="PANTHER" id="PTHR38075:SF1">
    <property type="entry name" value="DUF4139 DOMAIN-CONTAINING PROTEIN"/>
    <property type="match status" value="1"/>
</dbReference>
<evidence type="ECO:0008006" key="3">
    <source>
        <dbReference type="Google" id="ProtNLM"/>
    </source>
</evidence>
<gene>
    <name evidence="1" type="ordered locus">CTN_0909</name>
</gene>
<sequence>MKDMRSLIILSILSMTVMASPVLLLFEDSAILMEDVSVDKTMNITIPENWDVMDVLGAESWYVLPQEKLSWEDVMKGKVVEIVENPPERSELVSLSPLVFRKGKKYFLYSTTLEKWLAFDYEESKSERTLVLNGQGEVTILLRSSAGWNVQYYLFENLLIGNAFLSVSGVDRAEVFLVSRRLKETSTKEVFAMSRVLSEKTPEEYEAEEVKIYRLGEVENLNRSPVVEFLRTNLSDLEEFYEYEFSVSDRSFDFRKTTFTKKFKTTVDLPKGTVNIFSKVAGMNLFVGKTDIVDAPKNTPLEIPVTSSWDVRVKGDLLEEKEYKDFHERHWKVTIQNLGEKESRVRITVYGSEMTLQKTAVEPSKVTSDTIVFDLPVSGSSEKEIEFTVRSRW</sequence>
<dbReference type="PANTHER" id="PTHR38075">
    <property type="entry name" value="DUF4139 DOMAIN-CONTAINING PROTEIN"/>
    <property type="match status" value="1"/>
</dbReference>
<dbReference type="STRING" id="309803.CTN_0909"/>
<dbReference type="eggNOG" id="COG5316">
    <property type="taxonomic scope" value="Bacteria"/>
</dbReference>
<dbReference type="HOGENOM" id="CLU_707751_0_0_0"/>
<protein>
    <recommendedName>
        <fullName evidence="3">DUF4139 domain-containing protein</fullName>
    </recommendedName>
</protein>
<dbReference type="KEGG" id="tna:CTN_0909"/>
<proteinExistence type="predicted"/>
<evidence type="ECO:0000313" key="1">
    <source>
        <dbReference type="EMBL" id="ACM23085.1"/>
    </source>
</evidence>
<dbReference type="EMBL" id="CP000916">
    <property type="protein sequence ID" value="ACM23085.1"/>
    <property type="molecule type" value="Genomic_DNA"/>
</dbReference>